<evidence type="ECO:0000313" key="5">
    <source>
        <dbReference type="EMBL" id="TRG49959.1"/>
    </source>
</evidence>
<evidence type="ECO:0000313" key="1">
    <source>
        <dbReference type="EMBL" id="ECS2637500.1"/>
    </source>
</evidence>
<evidence type="ECO:0008006" key="7">
    <source>
        <dbReference type="Google" id="ProtNLM"/>
    </source>
</evidence>
<comment type="caution">
    <text evidence="5">The sequence shown here is derived from an EMBL/GenBank/DDBJ whole genome shotgun (WGS) entry which is preliminary data.</text>
</comment>
<reference evidence="2" key="1">
    <citation type="submission" date="2018-09" db="EMBL/GenBank/DDBJ databases">
        <authorList>
            <consortium name="NARMS: The National Antimicrobial Resistance Monitoring System"/>
        </authorList>
    </citation>
    <scope>NUCLEOTIDE SEQUENCE</scope>
    <source>
        <strain evidence="2">FSIS11813894</strain>
        <strain evidence="1">FSIS1605746</strain>
    </source>
</reference>
<evidence type="ECO:0000313" key="2">
    <source>
        <dbReference type="EMBL" id="ECT3926558.1"/>
    </source>
</evidence>
<evidence type="ECO:0000313" key="6">
    <source>
        <dbReference type="Proteomes" id="UP000319232"/>
    </source>
</evidence>
<dbReference type="EMBL" id="VCUW02000006">
    <property type="protein sequence ID" value="TRG49959.1"/>
    <property type="molecule type" value="Genomic_DNA"/>
</dbReference>
<evidence type="ECO:0000313" key="4">
    <source>
        <dbReference type="EMBL" id="ECV0340774.1"/>
    </source>
</evidence>
<reference evidence="5 6" key="3">
    <citation type="journal article" date="2019" name="Appl. Environ. Microbiol.">
        <title>Clinically Unreported Salmonellosis Outbreak Detected via Comparative Genomic Analysis of Municipal Wastewater Salmonella Isolates.</title>
        <authorList>
            <person name="Diemert S."/>
            <person name="Yan T."/>
        </authorList>
    </citation>
    <scope>NUCLEOTIDE SEQUENCE [LARGE SCALE GENOMIC DNA]</scope>
    <source>
        <strain evidence="5 6">HIY0183</strain>
    </source>
</reference>
<proteinExistence type="predicted"/>
<name>A0A4Z9PPT4_SALAN</name>
<dbReference type="EMBL" id="AAKJAJ010000005">
    <property type="protein sequence ID" value="ECS2637500.1"/>
    <property type="molecule type" value="Genomic_DNA"/>
</dbReference>
<gene>
    <name evidence="1" type="ORF">AZF31_09085</name>
    <name evidence="4" type="ORF">D3T63_19980</name>
    <name evidence="2" type="ORF">D4T67_21860</name>
    <name evidence="3" type="ORF">EVA07_21895</name>
    <name evidence="5" type="ORF">FG704_011950</name>
</gene>
<dbReference type="EMBL" id="AAKMPV010000053">
    <property type="protein sequence ID" value="ECT3926558.1"/>
    <property type="molecule type" value="Genomic_DNA"/>
</dbReference>
<dbReference type="Proteomes" id="UP000319232">
    <property type="component" value="Unassembled WGS sequence"/>
</dbReference>
<dbReference type="EMBL" id="AAKSYA010000037">
    <property type="protein sequence ID" value="ECV0340774.1"/>
    <property type="molecule type" value="Genomic_DNA"/>
</dbReference>
<protein>
    <recommendedName>
        <fullName evidence="7">Restriction alleviation protein, Lar family</fullName>
    </recommendedName>
</protein>
<organism evidence="5 6">
    <name type="scientific">Salmonella anatum</name>
    <dbReference type="NCBI Taxonomy" id="58712"/>
    <lineage>
        <taxon>Bacteria</taxon>
        <taxon>Pseudomonadati</taxon>
        <taxon>Pseudomonadota</taxon>
        <taxon>Gammaproteobacteria</taxon>
        <taxon>Enterobacterales</taxon>
        <taxon>Enterobacteriaceae</taxon>
        <taxon>Salmonella</taxon>
    </lineage>
</organism>
<dbReference type="AlphaFoldDB" id="A0A4Z9PPT4"/>
<accession>A0A4Z9PPT4</accession>
<evidence type="ECO:0000313" key="3">
    <source>
        <dbReference type="EMBL" id="ECU4737610.1"/>
    </source>
</evidence>
<dbReference type="EMBL" id="AAKQAO010000032">
    <property type="protein sequence ID" value="ECU4737610.1"/>
    <property type="molecule type" value="Genomic_DNA"/>
</dbReference>
<sequence length="64" mass="7160">MTVLRIKWAGFCPKCDSDELDVHTDKGTSQFLYAGDGVVCSECGKKGEIDCDDDHAFAVWDWED</sequence>
<reference evidence="4" key="2">
    <citation type="submission" date="2018-09" db="EMBL/GenBank/DDBJ databases">
        <authorList>
            <consortium name="GenomeTrakr network: Whole genome sequencing for foodborne pathogen traceback"/>
        </authorList>
    </citation>
    <scope>NUCLEOTIDE SEQUENCE</scope>
    <source>
        <strain evidence="4">FSIS21822075</strain>
        <strain evidence="3">HIY0183</strain>
    </source>
</reference>